<feature type="domain" description="ABC3 transporter permease C-terminal" evidence="7">
    <location>
        <begin position="295"/>
        <end position="408"/>
    </location>
</feature>
<evidence type="ECO:0000256" key="5">
    <source>
        <dbReference type="ARBA" id="ARBA00023136"/>
    </source>
</evidence>
<accession>A0A4U0P3U7</accession>
<feature type="domain" description="ABC3 transporter permease C-terminal" evidence="7">
    <location>
        <begin position="689"/>
        <end position="799"/>
    </location>
</feature>
<dbReference type="InterPro" id="IPR003838">
    <property type="entry name" value="ABC3_permease_C"/>
</dbReference>
<dbReference type="PROSITE" id="PS51257">
    <property type="entry name" value="PROKAR_LIPOPROTEIN"/>
    <property type="match status" value="1"/>
</dbReference>
<sequence>MNNKIKTTLRYLWRNKLFTALNMIGLSIGISACWLVFSIVHYELSFDKKIPDIEHVHQIVSRQEFEGKKSSFAGVPLGMAPLLADESLDDALIVPIYNQYFERLSIPQDHEEEPLILDEQEGIVGTRADYFQLLPYEWIAGNAETAFLQPNNLVLTEERARQYFPKNSSTELLGKVIVADTTQFVVSGVVRKLSFPSSFNAQVFMAIPDKEWHNQNWSGMNSNHTLYVKTKNQASLKRLLSMVIQRYQETAAKEHEKLGAKINFTSSPLKDKHFEKQFDTEGSSINKKVLYGLVMIGGFLLILACINYVNLSTSQMPQRAKEIGVRKTLGASPLYLTANFLVETLCTVLLALLLSWPIVELFRRIYPEFIPSGMEQFNNNWIVVLFLFILVLLVSLLGGLYPSYLINKVRSIDTLKGKIETKIKGTRFSLLKALIVFQFVIAQFFVVGALIIGQQLDFTLQKDLGFAHDAIVTIRMPYKSYQNADVDPFLYKQALSKYPEIANIALGHEPQNNSHWGDIYYFAADTGQVQLHAPRKYVDKDFVDLYHIELLAGRNIQQTDTMREVLINESTLKPLGISSPEQAVGHILTQDDNKIFSIVGVFKDFHQKSLHVKIEPLILGSSNKSGQLQTFHIKLPNDRNLWTKTFALMEKEWKIFYPNAPFEYKFADEKIKTLYGTEHRTAKLIDLATGVTIFISCLGLFGLATLTAFQRTKEIGIRKVLGASVSGIVAMLSKDFVRLVVIAIAIASPIAWWAMNKWLEDFAYRIDIEWWMFALAGSVAVVIALLTVSWQAIRAAMANPVDSLRDE</sequence>
<gene>
    <name evidence="9" type="ORF">FAZ15_08825</name>
</gene>
<dbReference type="InterPro" id="IPR050250">
    <property type="entry name" value="Macrolide_Exporter_MacB"/>
</dbReference>
<dbReference type="GO" id="GO:0022857">
    <property type="term" value="F:transmembrane transporter activity"/>
    <property type="evidence" value="ECO:0007669"/>
    <property type="project" value="TreeGrafter"/>
</dbReference>
<evidence type="ECO:0000256" key="4">
    <source>
        <dbReference type="ARBA" id="ARBA00022989"/>
    </source>
</evidence>
<feature type="transmembrane region" description="Helical" evidence="6">
    <location>
        <begin position="736"/>
        <end position="755"/>
    </location>
</feature>
<keyword evidence="4 6" id="KW-1133">Transmembrane helix</keyword>
<proteinExistence type="predicted"/>
<feature type="transmembrane region" description="Helical" evidence="6">
    <location>
        <begin position="289"/>
        <end position="311"/>
    </location>
</feature>
<keyword evidence="10" id="KW-1185">Reference proteome</keyword>
<dbReference type="PANTHER" id="PTHR30572:SF18">
    <property type="entry name" value="ABC-TYPE MACROLIDE FAMILY EXPORT SYSTEM PERMEASE COMPONENT 2"/>
    <property type="match status" value="1"/>
</dbReference>
<feature type="transmembrane region" description="Helical" evidence="6">
    <location>
        <begin position="20"/>
        <end position="42"/>
    </location>
</feature>
<organism evidence="9 10">
    <name type="scientific">Sphingobacterium olei</name>
    <dbReference type="NCBI Taxonomy" id="2571155"/>
    <lineage>
        <taxon>Bacteria</taxon>
        <taxon>Pseudomonadati</taxon>
        <taxon>Bacteroidota</taxon>
        <taxon>Sphingobacteriia</taxon>
        <taxon>Sphingobacteriales</taxon>
        <taxon>Sphingobacteriaceae</taxon>
        <taxon>Sphingobacterium</taxon>
    </lineage>
</organism>
<feature type="transmembrane region" description="Helical" evidence="6">
    <location>
        <begin position="687"/>
        <end position="709"/>
    </location>
</feature>
<keyword evidence="3 6" id="KW-0812">Transmembrane</keyword>
<evidence type="ECO:0000256" key="2">
    <source>
        <dbReference type="ARBA" id="ARBA00022475"/>
    </source>
</evidence>
<feature type="transmembrane region" description="Helical" evidence="6">
    <location>
        <begin position="770"/>
        <end position="790"/>
    </location>
</feature>
<feature type="transmembrane region" description="Helical" evidence="6">
    <location>
        <begin position="381"/>
        <end position="407"/>
    </location>
</feature>
<dbReference type="EMBL" id="SUME01000003">
    <property type="protein sequence ID" value="TJZ61292.1"/>
    <property type="molecule type" value="Genomic_DNA"/>
</dbReference>
<evidence type="ECO:0000256" key="1">
    <source>
        <dbReference type="ARBA" id="ARBA00004651"/>
    </source>
</evidence>
<dbReference type="OrthoDB" id="1451596at2"/>
<dbReference type="Pfam" id="PF02687">
    <property type="entry name" value="FtsX"/>
    <property type="match status" value="2"/>
</dbReference>
<protein>
    <submittedName>
        <fullName evidence="9">FtsX-like permease family protein</fullName>
    </submittedName>
</protein>
<evidence type="ECO:0000259" key="8">
    <source>
        <dbReference type="Pfam" id="PF12704"/>
    </source>
</evidence>
<reference evidence="9 10" key="1">
    <citation type="submission" date="2019-04" db="EMBL/GenBank/DDBJ databases">
        <title>Sphingobacterium olei sp. nov., isolated from oil-contaminated soil.</title>
        <authorList>
            <person name="Liu B."/>
        </authorList>
    </citation>
    <scope>NUCLEOTIDE SEQUENCE [LARGE SCALE GENOMIC DNA]</scope>
    <source>
        <strain evidence="9 10">HAL-9</strain>
    </source>
</reference>
<feature type="transmembrane region" description="Helical" evidence="6">
    <location>
        <begin position="428"/>
        <end position="452"/>
    </location>
</feature>
<dbReference type="InterPro" id="IPR025857">
    <property type="entry name" value="MacB_PCD"/>
</dbReference>
<dbReference type="Proteomes" id="UP000306808">
    <property type="component" value="Unassembled WGS sequence"/>
</dbReference>
<evidence type="ECO:0000256" key="6">
    <source>
        <dbReference type="SAM" id="Phobius"/>
    </source>
</evidence>
<dbReference type="RefSeq" id="WP_136900947.1">
    <property type="nucleotide sequence ID" value="NZ_SUME01000003.1"/>
</dbReference>
<feature type="transmembrane region" description="Helical" evidence="6">
    <location>
        <begin position="332"/>
        <end position="359"/>
    </location>
</feature>
<evidence type="ECO:0000259" key="7">
    <source>
        <dbReference type="Pfam" id="PF02687"/>
    </source>
</evidence>
<evidence type="ECO:0000313" key="10">
    <source>
        <dbReference type="Proteomes" id="UP000306808"/>
    </source>
</evidence>
<dbReference type="PANTHER" id="PTHR30572">
    <property type="entry name" value="MEMBRANE COMPONENT OF TRANSPORTER-RELATED"/>
    <property type="match status" value="1"/>
</dbReference>
<dbReference type="Pfam" id="PF12704">
    <property type="entry name" value="MacB_PCD"/>
    <property type="match status" value="1"/>
</dbReference>
<dbReference type="GO" id="GO:0005886">
    <property type="term" value="C:plasma membrane"/>
    <property type="evidence" value="ECO:0007669"/>
    <property type="project" value="UniProtKB-SubCell"/>
</dbReference>
<keyword evidence="5 6" id="KW-0472">Membrane</keyword>
<evidence type="ECO:0000313" key="9">
    <source>
        <dbReference type="EMBL" id="TJZ61292.1"/>
    </source>
</evidence>
<dbReference type="AlphaFoldDB" id="A0A4U0P3U7"/>
<comment type="caution">
    <text evidence="9">The sequence shown here is derived from an EMBL/GenBank/DDBJ whole genome shotgun (WGS) entry which is preliminary data.</text>
</comment>
<evidence type="ECO:0000256" key="3">
    <source>
        <dbReference type="ARBA" id="ARBA00022692"/>
    </source>
</evidence>
<keyword evidence="2" id="KW-1003">Cell membrane</keyword>
<feature type="domain" description="MacB-like periplasmic core" evidence="8">
    <location>
        <begin position="19"/>
        <end position="238"/>
    </location>
</feature>
<comment type="subcellular location">
    <subcellularLocation>
        <location evidence="1">Cell membrane</location>
        <topology evidence="1">Multi-pass membrane protein</topology>
    </subcellularLocation>
</comment>
<name>A0A4U0P3U7_9SPHI</name>